<feature type="domain" description="RRM" evidence="5">
    <location>
        <begin position="259"/>
        <end position="338"/>
    </location>
</feature>
<dbReference type="GO" id="GO:0005737">
    <property type="term" value="C:cytoplasm"/>
    <property type="evidence" value="ECO:0007669"/>
    <property type="project" value="UniProtKB-ARBA"/>
</dbReference>
<evidence type="ECO:0000313" key="7">
    <source>
        <dbReference type="Proteomes" id="UP001249851"/>
    </source>
</evidence>
<dbReference type="GO" id="GO:0009967">
    <property type="term" value="P:positive regulation of signal transduction"/>
    <property type="evidence" value="ECO:0007669"/>
    <property type="project" value="UniProtKB-ARBA"/>
</dbReference>
<dbReference type="InterPro" id="IPR035979">
    <property type="entry name" value="RBD_domain_sf"/>
</dbReference>
<evidence type="ECO:0000256" key="3">
    <source>
        <dbReference type="ARBA" id="ARBA00022884"/>
    </source>
</evidence>
<name>A0AAD9VDB0_ACRCE</name>
<keyword evidence="3 4" id="KW-0694">RNA-binding</keyword>
<feature type="domain" description="RRM" evidence="5">
    <location>
        <begin position="103"/>
        <end position="184"/>
    </location>
</feature>
<dbReference type="InterPro" id="IPR012677">
    <property type="entry name" value="Nucleotide-bd_a/b_plait_sf"/>
</dbReference>
<reference evidence="6" key="1">
    <citation type="journal article" date="2023" name="G3 (Bethesda)">
        <title>Whole genome assembly and annotation of the endangered Caribbean coral Acropora cervicornis.</title>
        <authorList>
            <person name="Selwyn J.D."/>
            <person name="Vollmer S.V."/>
        </authorList>
    </citation>
    <scope>NUCLEOTIDE SEQUENCE</scope>
    <source>
        <strain evidence="6">K2</strain>
    </source>
</reference>
<feature type="domain" description="RRM" evidence="5">
    <location>
        <begin position="18"/>
        <end position="95"/>
    </location>
</feature>
<gene>
    <name evidence="6" type="ORF">P5673_005556</name>
</gene>
<dbReference type="Proteomes" id="UP001249851">
    <property type="component" value="Unassembled WGS sequence"/>
</dbReference>
<evidence type="ECO:0000256" key="1">
    <source>
        <dbReference type="ARBA" id="ARBA00005361"/>
    </source>
</evidence>
<dbReference type="AlphaFoldDB" id="A0AAD9VDB0"/>
<dbReference type="FunFam" id="3.30.70.330:FF:000383">
    <property type="entry name" value="Sex lethal, isoform D"/>
    <property type="match status" value="1"/>
</dbReference>
<comment type="caution">
    <text evidence="6">The sequence shown here is derived from an EMBL/GenBank/DDBJ whole genome shotgun (WGS) entry which is preliminary data.</text>
</comment>
<dbReference type="PROSITE" id="PS50102">
    <property type="entry name" value="RRM"/>
    <property type="match status" value="3"/>
</dbReference>
<dbReference type="InterPro" id="IPR038586">
    <property type="entry name" value="Tctex-1-like_sf"/>
</dbReference>
<dbReference type="Pfam" id="PF00076">
    <property type="entry name" value="RRM_1"/>
    <property type="match status" value="3"/>
</dbReference>
<evidence type="ECO:0000259" key="5">
    <source>
        <dbReference type="PROSITE" id="PS50102"/>
    </source>
</evidence>
<dbReference type="EMBL" id="JARQWQ010000009">
    <property type="protein sequence ID" value="KAK2569720.1"/>
    <property type="molecule type" value="Genomic_DNA"/>
</dbReference>
<dbReference type="InterPro" id="IPR002343">
    <property type="entry name" value="Hud_Sxl_RNA"/>
</dbReference>
<dbReference type="GO" id="GO:0003729">
    <property type="term" value="F:mRNA binding"/>
    <property type="evidence" value="ECO:0007669"/>
    <property type="project" value="UniProtKB-ARBA"/>
</dbReference>
<dbReference type="Gene3D" id="3.30.70.330">
    <property type="match status" value="3"/>
</dbReference>
<dbReference type="SUPFAM" id="SSF54928">
    <property type="entry name" value="RNA-binding domain, RBD"/>
    <property type="match status" value="2"/>
</dbReference>
<reference evidence="6" key="2">
    <citation type="journal article" date="2023" name="Science">
        <title>Genomic signatures of disease resistance in endangered staghorn corals.</title>
        <authorList>
            <person name="Vollmer S.V."/>
            <person name="Selwyn J.D."/>
            <person name="Despard B.A."/>
            <person name="Roesel C.L."/>
        </authorList>
    </citation>
    <scope>NUCLEOTIDE SEQUENCE</scope>
    <source>
        <strain evidence="6">K2</strain>
    </source>
</reference>
<evidence type="ECO:0000313" key="6">
    <source>
        <dbReference type="EMBL" id="KAK2569720.1"/>
    </source>
</evidence>
<dbReference type="InterPro" id="IPR000504">
    <property type="entry name" value="RRM_dom"/>
</dbReference>
<organism evidence="6 7">
    <name type="scientific">Acropora cervicornis</name>
    <name type="common">Staghorn coral</name>
    <dbReference type="NCBI Taxonomy" id="6130"/>
    <lineage>
        <taxon>Eukaryota</taxon>
        <taxon>Metazoa</taxon>
        <taxon>Cnidaria</taxon>
        <taxon>Anthozoa</taxon>
        <taxon>Hexacorallia</taxon>
        <taxon>Scleractinia</taxon>
        <taxon>Astrocoeniina</taxon>
        <taxon>Acroporidae</taxon>
        <taxon>Acropora</taxon>
    </lineage>
</organism>
<accession>A0AAD9VDB0</accession>
<dbReference type="GO" id="GO:0010629">
    <property type="term" value="P:negative regulation of gene expression"/>
    <property type="evidence" value="ECO:0007669"/>
    <property type="project" value="UniProtKB-ARBA"/>
</dbReference>
<dbReference type="PRINTS" id="PR00961">
    <property type="entry name" value="HUDSXLRNA"/>
</dbReference>
<dbReference type="Gene3D" id="3.30.1140.40">
    <property type="entry name" value="Tctex-1"/>
    <property type="match status" value="1"/>
</dbReference>
<dbReference type="Pfam" id="PF03645">
    <property type="entry name" value="Tctex-1"/>
    <property type="match status" value="1"/>
</dbReference>
<keyword evidence="7" id="KW-1185">Reference proteome</keyword>
<dbReference type="PANTHER" id="PTHR24012">
    <property type="entry name" value="RNA BINDING PROTEIN"/>
    <property type="match status" value="1"/>
</dbReference>
<dbReference type="SMART" id="SM00360">
    <property type="entry name" value="RRM"/>
    <property type="match status" value="3"/>
</dbReference>
<evidence type="ECO:0000256" key="4">
    <source>
        <dbReference type="PROSITE-ProRule" id="PRU00176"/>
    </source>
</evidence>
<dbReference type="GO" id="GO:1990904">
    <property type="term" value="C:ribonucleoprotein complex"/>
    <property type="evidence" value="ECO:0007669"/>
    <property type="project" value="InterPro"/>
</dbReference>
<dbReference type="CDD" id="cd21451">
    <property type="entry name" value="DLC-like_TCTEX1D"/>
    <property type="match status" value="1"/>
</dbReference>
<evidence type="ECO:0000256" key="2">
    <source>
        <dbReference type="ARBA" id="ARBA00022737"/>
    </source>
</evidence>
<proteinExistence type="inferred from homology"/>
<comment type="similarity">
    <text evidence="1">Belongs to the dynein light chain Tctex-type family.</text>
</comment>
<protein>
    <submittedName>
        <fullName evidence="6">ELAV-like protein 1</fullName>
    </submittedName>
</protein>
<keyword evidence="2" id="KW-0677">Repeat</keyword>
<dbReference type="InterPro" id="IPR005334">
    <property type="entry name" value="Tctex-1-like"/>
</dbReference>
<sequence length="499" mass="55629">MAEMSFGTNGINTEKEKKNVIVNYIPPEITEPRLNEMFSTCGSVVGVKLMRDKSGTSLGYAFVNFNSELEAARAIEIFDGNQMGNKKIRVSYARPSSEEIKNANLYIAGLPKTMKEEDLKNWFSVYGSIISSKILTLENGESRGVGFIRFDKRSEAQAAIDALNGMHLQDNGVATTLAVRFANPPKGTMAALPAPPVTTELMRPAVNVGGIGPIRHEAPNHRFTPFGPGMNIRNSAIVRPNELSMPFNPNPSPEQPLCPCIFVYGLPTKTEKDTSNELLLYRLFSPHGAILSIHAKEGSAYGFINMIRHDEAVKAVMNLNGYYIQQHNTHLQVSFKKNKPISSLFARRFFRPVRRNSGETMTPRKRAFEIEGMSIEKLAKDELLVLQPACKLQDLKIQDAIEEVLRTHLKEVSFDSAWDRDARCDALSQIIREKLRGIEHKLVNFAVIVLIGQADDTGIVKASHKVWKPEYDSFASAWFKNKSLFAVGTVFATHGSRNL</sequence>